<keyword evidence="5" id="KW-1185">Reference proteome</keyword>
<dbReference type="InterPro" id="IPR040676">
    <property type="entry name" value="DUF5641"/>
</dbReference>
<dbReference type="Pfam" id="PF05380">
    <property type="entry name" value="Peptidase_A17"/>
    <property type="match status" value="1"/>
</dbReference>
<dbReference type="Pfam" id="PF03564">
    <property type="entry name" value="DUF1759"/>
    <property type="match status" value="1"/>
</dbReference>
<dbReference type="InterPro" id="IPR041588">
    <property type="entry name" value="Integrase_H2C2"/>
</dbReference>
<dbReference type="Pfam" id="PF17921">
    <property type="entry name" value="Integrase_H2C2"/>
    <property type="match status" value="1"/>
</dbReference>
<organism evidence="4 5">
    <name type="scientific">Aromia moschata</name>
    <dbReference type="NCBI Taxonomy" id="1265417"/>
    <lineage>
        <taxon>Eukaryota</taxon>
        <taxon>Metazoa</taxon>
        <taxon>Ecdysozoa</taxon>
        <taxon>Arthropoda</taxon>
        <taxon>Hexapoda</taxon>
        <taxon>Insecta</taxon>
        <taxon>Pterygota</taxon>
        <taxon>Neoptera</taxon>
        <taxon>Endopterygota</taxon>
        <taxon>Coleoptera</taxon>
        <taxon>Polyphaga</taxon>
        <taxon>Cucujiformia</taxon>
        <taxon>Chrysomeloidea</taxon>
        <taxon>Cerambycidae</taxon>
        <taxon>Cerambycinae</taxon>
        <taxon>Callichromatini</taxon>
        <taxon>Aromia</taxon>
    </lineage>
</organism>
<dbReference type="InterPro" id="IPR008042">
    <property type="entry name" value="Retrotrans_Pao"/>
</dbReference>
<evidence type="ECO:0000313" key="4">
    <source>
        <dbReference type="EMBL" id="KAJ8937588.1"/>
    </source>
</evidence>
<sequence length="1287" mass="145412">DSHRTRPSLEGRPSPKLPKLPLPKFSGDIKEWPLFIECYNSMIHNNLELNDVDKVHYLIGCLSGSALNVCSGIPPTGDNYNIILKALIDKFEDKRILANSYIEQILHFKQASTESYSSLNIFLERFDSTVTALLKLNIDNLADYFIAYLALAKLNPETQKLFENSRRSSEMPSYEEIKIFVKEQAKICSRTQNNDKISTGSYSKNNSTGGKPKVTHSFVVHGSSSTSNLKCHLCKSDSHYLNTCSKFLKMSPEERYRQVRNNNLCLNCLATHKVINCRSNNTCRTCHARHHTLLHFKSNRLSACSSGDKTNSKFVDISDSSKAIENDQFNPLPSTSTTDVIVNNNGSSNPSEQALVNFCSLTNTRLSRRHCNTVLLSTVKVHIVDNDGCLLTFRFLIDSCSQANFLNLEAFRQVRGIGSSCSNVRGISNIVVISQYDSSKRYPIEVLVVDKITEQLPRVEINLKALSHLDNLPLADNDFCRPNKIDGIIGADIFPYLLGQKRVVGPPGTPVAIETTLGFVVMGEAPTLSSSHSINHNFCVVVEPPLESLVRKFWEVEDIPSFSIVNPDDEDCENIFKSTYSRDITGRYTVALPFKLDASLLGDSYQIALRRFLSLEKKINSNSILKKQYSDIIRDYISQGHMSKVLVDQSPKEVYYIPHHAVFKADSTSTPIRIVFDASCRTDSNYSLNDLLFTGPKLQSDVCTMFLKFRLFEISANSLEILPNDPIDIYELTTVSFGIKPSPFLAMRTVRQLSQDEKLSFPLASEFVAQDMYVDDFVSSVPSTSQAVELYHQLVEMFQTGGFQIMKWATNSKKVLANIPLENHTSKIVSFESDRLKVLGLQWQPSLDVFSFSFDVPKEICSKRHILSTVARCYDPLGFLAPVTLLAKLLIKQLWTLKLDWDEVPPPDIIRKWDQFKNDLPLLSTFEIPRHIGTGNNHPVIIIGFCDACSSSYGDSTVTLNWIATHPSKLPTFVANRVAQIQTFISPNSWFHVDGQNNISDCLSRGLTPRQLVNNPTWTLGPDWLKLSPSLWPICRVAPNVPENKVVSVVVTKTYDLDNSFLNLIERKSKWLRLLNSVVYVLRFLKLLLKSSVISNIDLEKAEMVLLKIVQYKHFKSEITLLENNICPSSLKTLRPFIQDGIIRVGGRLSNSDLDFDNRHPILLPKRDRFVDLLIDYYHSSNLHTGPSLVLALLRLRYWILSARSVVRYRIQKCNTCFRLSPRSSTPLMGNLPTCRVQEAKPFLRSGCDYAEKTYGGRDNIVRVVDVRTKNGIYKRPVVKLCPLPTQ</sequence>
<feature type="domain" description="DUF5641" evidence="3">
    <location>
        <begin position="1253"/>
        <end position="1284"/>
    </location>
</feature>
<evidence type="ECO:0000256" key="1">
    <source>
        <dbReference type="SAM" id="MobiDB-lite"/>
    </source>
</evidence>
<proteinExistence type="predicted"/>
<comment type="caution">
    <text evidence="4">The sequence shown here is derived from an EMBL/GenBank/DDBJ whole genome shotgun (WGS) entry which is preliminary data.</text>
</comment>
<feature type="region of interest" description="Disordered" evidence="1">
    <location>
        <begin position="1"/>
        <end position="20"/>
    </location>
</feature>
<dbReference type="PANTHER" id="PTHR47331">
    <property type="entry name" value="PHD-TYPE DOMAIN-CONTAINING PROTEIN"/>
    <property type="match status" value="1"/>
</dbReference>
<reference evidence="4" key="1">
    <citation type="journal article" date="2023" name="Insect Mol. Biol.">
        <title>Genome sequencing provides insights into the evolution of gene families encoding plant cell wall-degrading enzymes in longhorned beetles.</title>
        <authorList>
            <person name="Shin N.R."/>
            <person name="Okamura Y."/>
            <person name="Kirsch R."/>
            <person name="Pauchet Y."/>
        </authorList>
    </citation>
    <scope>NUCLEOTIDE SEQUENCE</scope>
    <source>
        <strain evidence="4">AMC_N1</strain>
    </source>
</reference>
<dbReference type="Proteomes" id="UP001162162">
    <property type="component" value="Unassembled WGS sequence"/>
</dbReference>
<dbReference type="PANTHER" id="PTHR47331:SF4">
    <property type="entry name" value="PEPTIDASE S1 DOMAIN-CONTAINING PROTEIN"/>
    <property type="match status" value="1"/>
</dbReference>
<dbReference type="SUPFAM" id="SSF56672">
    <property type="entry name" value="DNA/RNA polymerases"/>
    <property type="match status" value="1"/>
</dbReference>
<evidence type="ECO:0000259" key="3">
    <source>
        <dbReference type="Pfam" id="PF18701"/>
    </source>
</evidence>
<dbReference type="EMBL" id="JAPWTK010000639">
    <property type="protein sequence ID" value="KAJ8937588.1"/>
    <property type="molecule type" value="Genomic_DNA"/>
</dbReference>
<dbReference type="Pfam" id="PF18701">
    <property type="entry name" value="DUF5641"/>
    <property type="match status" value="1"/>
</dbReference>
<protein>
    <submittedName>
        <fullName evidence="4">Uncharacterized protein</fullName>
    </submittedName>
</protein>
<dbReference type="GO" id="GO:0071897">
    <property type="term" value="P:DNA biosynthetic process"/>
    <property type="evidence" value="ECO:0007669"/>
    <property type="project" value="UniProtKB-ARBA"/>
</dbReference>
<dbReference type="InterPro" id="IPR043502">
    <property type="entry name" value="DNA/RNA_pol_sf"/>
</dbReference>
<evidence type="ECO:0000259" key="2">
    <source>
        <dbReference type="Pfam" id="PF17921"/>
    </source>
</evidence>
<evidence type="ECO:0000313" key="5">
    <source>
        <dbReference type="Proteomes" id="UP001162162"/>
    </source>
</evidence>
<gene>
    <name evidence="4" type="ORF">NQ318_017657</name>
</gene>
<feature type="non-terminal residue" evidence="4">
    <location>
        <position position="1"/>
    </location>
</feature>
<feature type="domain" description="Integrase zinc-binding" evidence="2">
    <location>
        <begin position="1171"/>
        <end position="1222"/>
    </location>
</feature>
<dbReference type="InterPro" id="IPR005312">
    <property type="entry name" value="DUF1759"/>
</dbReference>
<name>A0AAV8XG06_9CUCU</name>
<accession>A0AAV8XG06</accession>